<evidence type="ECO:0000313" key="3">
    <source>
        <dbReference type="EMBL" id="KAG2173246.1"/>
    </source>
</evidence>
<evidence type="ECO:0000313" key="4">
    <source>
        <dbReference type="Proteomes" id="UP000654370"/>
    </source>
</evidence>
<dbReference type="Pfam" id="PF12585">
    <property type="entry name" value="DUF3759"/>
    <property type="match status" value="1"/>
</dbReference>
<dbReference type="EMBL" id="JAEPQZ010000015">
    <property type="protein sequence ID" value="KAG2173246.1"/>
    <property type="molecule type" value="Genomic_DNA"/>
</dbReference>
<dbReference type="InterPro" id="IPR000772">
    <property type="entry name" value="Ricin_B_lectin"/>
</dbReference>
<dbReference type="AlphaFoldDB" id="A0A8H7PFY8"/>
<dbReference type="SUPFAM" id="SSF50370">
    <property type="entry name" value="Ricin B-like lectins"/>
    <property type="match status" value="1"/>
</dbReference>
<dbReference type="Gene3D" id="2.80.10.50">
    <property type="match status" value="1"/>
</dbReference>
<feature type="domain" description="Ricin B lectin" evidence="2">
    <location>
        <begin position="79"/>
        <end position="185"/>
    </location>
</feature>
<dbReference type="Pfam" id="PF00652">
    <property type="entry name" value="Ricin_B_lectin"/>
    <property type="match status" value="1"/>
</dbReference>
<keyword evidence="4" id="KW-1185">Reference proteome</keyword>
<feature type="compositionally biased region" description="Low complexity" evidence="1">
    <location>
        <begin position="1"/>
        <end position="35"/>
    </location>
</feature>
<comment type="caution">
    <text evidence="3">The sequence shown here is derived from an EMBL/GenBank/DDBJ whole genome shotgun (WGS) entry which is preliminary data.</text>
</comment>
<gene>
    <name evidence="3" type="ORF">INT43_004620</name>
</gene>
<dbReference type="PROSITE" id="PS50231">
    <property type="entry name" value="RICIN_B_LECTIN"/>
    <property type="match status" value="1"/>
</dbReference>
<dbReference type="Proteomes" id="UP000654370">
    <property type="component" value="Unassembled WGS sequence"/>
</dbReference>
<accession>A0A8H7PFY8</accession>
<dbReference type="OrthoDB" id="9895617at2759"/>
<organism evidence="3 4">
    <name type="scientific">Mortierella isabellina</name>
    <name type="common">Filamentous fungus</name>
    <name type="synonym">Umbelopsis isabellina</name>
    <dbReference type="NCBI Taxonomy" id="91625"/>
    <lineage>
        <taxon>Eukaryota</taxon>
        <taxon>Fungi</taxon>
        <taxon>Fungi incertae sedis</taxon>
        <taxon>Mucoromycota</taxon>
        <taxon>Mucoromycotina</taxon>
        <taxon>Umbelopsidomycetes</taxon>
        <taxon>Umbelopsidales</taxon>
        <taxon>Umbelopsidaceae</taxon>
        <taxon>Umbelopsis</taxon>
    </lineage>
</organism>
<protein>
    <recommendedName>
        <fullName evidence="2">Ricin B lectin domain-containing protein</fullName>
    </recommendedName>
</protein>
<dbReference type="InterPro" id="IPR035992">
    <property type="entry name" value="Ricin_B-like_lectins"/>
</dbReference>
<dbReference type="InterPro" id="IPR022234">
    <property type="entry name" value="DUF3759"/>
</dbReference>
<evidence type="ECO:0000256" key="1">
    <source>
        <dbReference type="SAM" id="MobiDB-lite"/>
    </source>
</evidence>
<name>A0A8H7PFY8_MORIS</name>
<reference evidence="3" key="1">
    <citation type="submission" date="2020-12" db="EMBL/GenBank/DDBJ databases">
        <title>Metabolic potential, ecology and presence of endohyphal bacteria is reflected in genomic diversity of Mucoromycotina.</title>
        <authorList>
            <person name="Muszewska A."/>
            <person name="Okrasinska A."/>
            <person name="Steczkiewicz K."/>
            <person name="Drgas O."/>
            <person name="Orlowska M."/>
            <person name="Perlinska-Lenart U."/>
            <person name="Aleksandrzak-Piekarczyk T."/>
            <person name="Szatraj K."/>
            <person name="Zielenkiewicz U."/>
            <person name="Pilsyk S."/>
            <person name="Malc E."/>
            <person name="Mieczkowski P."/>
            <person name="Kruszewska J.S."/>
            <person name="Biernat P."/>
            <person name="Pawlowska J."/>
        </authorList>
    </citation>
    <scope>NUCLEOTIDE SEQUENCE</scope>
    <source>
        <strain evidence="3">WA0000067209</strain>
    </source>
</reference>
<proteinExistence type="predicted"/>
<evidence type="ECO:0000259" key="2">
    <source>
        <dbReference type="Pfam" id="PF00652"/>
    </source>
</evidence>
<feature type="region of interest" description="Disordered" evidence="1">
    <location>
        <begin position="1"/>
        <end position="42"/>
    </location>
</feature>
<sequence length="319" mass="35684">MQSSPSQQSGQQQRLQQQQQPMPQQPLQQQQPMAGGPAGMTRTTSALSASKVGGATQAFPEGFFYIQSKTYPNLTMDVDANICLWDKKEVDNVNQLWAFEKGFISNKKSGLVMDIRGGEIAPRKHIIQYTRKGAFARNQEWTFVDGAICPASNVRLAMDIEANTASAGVNIVLNRRDVNRPSQQWVLLQHNPQELQQQNQLLLPLSDREREVLEKTQIKLSDLPDNHRMLYKQHASDVTDQQMAGAAAFEAIRQYISECRAKQRPYADEQSAQTISSLVTQEIVKLTSSHDVIGDRSAVERSAQAAADMYFGREYLTAA</sequence>